<reference evidence="3 4" key="1">
    <citation type="journal article" date="2017" name="BMC Genomics">
        <title>Whole-genome assembly of Babesia ovata and comparative genomics between closely related pathogens.</title>
        <authorList>
            <person name="Yamagishi J."/>
            <person name="Asada M."/>
            <person name="Hakimi H."/>
            <person name="Tanaka T.Q."/>
            <person name="Sugimoto C."/>
            <person name="Kawazu S."/>
        </authorList>
    </citation>
    <scope>NUCLEOTIDE SEQUENCE [LARGE SCALE GENOMIC DNA]</scope>
    <source>
        <strain evidence="3 4">Miyake</strain>
    </source>
</reference>
<proteinExistence type="predicted"/>
<evidence type="ECO:0000313" key="4">
    <source>
        <dbReference type="Proteomes" id="UP000236319"/>
    </source>
</evidence>
<evidence type="ECO:0008006" key="5">
    <source>
        <dbReference type="Google" id="ProtNLM"/>
    </source>
</evidence>
<evidence type="ECO:0000313" key="3">
    <source>
        <dbReference type="EMBL" id="GBE62851.1"/>
    </source>
</evidence>
<dbReference type="RefSeq" id="XP_028869094.1">
    <property type="nucleotide sequence ID" value="XM_029013261.1"/>
</dbReference>
<comment type="caution">
    <text evidence="3">The sequence shown here is derived from an EMBL/GenBank/DDBJ whole genome shotgun (WGS) entry which is preliminary data.</text>
</comment>
<keyword evidence="2" id="KW-0812">Transmembrane</keyword>
<evidence type="ECO:0000256" key="2">
    <source>
        <dbReference type="SAM" id="Phobius"/>
    </source>
</evidence>
<feature type="transmembrane region" description="Helical" evidence="2">
    <location>
        <begin position="1254"/>
        <end position="1275"/>
    </location>
</feature>
<gene>
    <name evidence="3" type="ORF">BOVATA_043440</name>
</gene>
<dbReference type="GeneID" id="39876621"/>
<keyword evidence="4" id="KW-1185">Reference proteome</keyword>
<sequence length="1323" mass="146830">MQFTLNYIQNKPAAIDGAVTLIKVELQDLRGKLKNSNNDDVIERLEDLKNNGLVNGDWPVNGKPLSGLGKIESDLSAELKTLKDQPNAIDTAIRHIKAELGRIGIKLNSFVMSDDLTDQLERLAKYIGKSKNGFSVDLVIIQKAIKALQSGKFSTEPKAIEDANEAIKLELKELQGELQGDKPGNDVINTLKDLQTNGLSGGDWKKDANTKGLTKINSELQHQQITLNGQPGNIDQGVQQITDELNSLRETLENQVTDKLRKLKDHGLNDGGNNWTLNGDADKGLTKITTDIEAIKTRDVDQVKEKLKELCTAIRMEANELSRDLKRLKGDGLTELTGIKNRLSDLLSEQVRGVIRELKGFLKFLDNGKAQIIRDLTQFVDQELKAAEETLIKEARRQYVSNIKEALKAFASKVEEELTPLPPLITEDLQIGYKGFVKQVEGGKGVNINRLKDVKSRELQALSSAFAHFFGPLNEHLRKEIERLKKHGDDEKNPSLPKSQDPYVPLLDAVHSDLNSLLNYLCETQSFDHRLQALLHSLTDALSHLRPESFARPSSPLLDGLVGGLTQFAAEFTCAYVSAYAGAQFTADEGEKCAKVFLTLLPTLCDAFTRLAEQCGKGGAAGWRDLKIDSTSKLGAFFHRCGYKVSTSHTQQDGELRDDCNGHDVYVLVSQKIEETENNAHLKKCLSLTHACNLLQLLKCLCTHLQQYYRTCHLKVHPSPRPPCSIYEMLQWCCGLPHNAVYLSVTHDALPSLFEAPDEQDSADSDVPLMNLSSLALEAHPQNVTPASLTDALTEVCHTSHSVLTTLLGFGHAGGIYAVDFNTNPAGLLYPSDFDALLCLLYDVIKRLHHQLYFLYRRCLYNARHGGWLDCWYGRGVGGSAWRCNTMLCANQMCDQQCNQTHNQICNQQCDHHPKCGVKSPLQSFLEDGLVGFLPHDVSADGTCVTCSGCDTTSPGLPCKTPMGLSNITRLASRACPGRAIMDVLGAFCGGASSPLTRLCGYLECLLTRPPRTPDDLFAFFFNLTNEWNTSVEHRKAAFEDAVGDACFWQRGVTLDVSAIFGTSDHRSVTNMPHLTGDLFSLVECNGSPGSAPSHPCGPYLKPLGHDVRATFAKEHARLYLSWIVYLTETFYDLLCSLLRDCERNCADATSTCHARSCANDCTAKRRRMAHGSKHHDSCPSIVDCDSTTPTLFQYGFVLKDVHTLAGSTSGHQGKRTCQDLCTALQVAVKQMNPLHRLAHETIPEYLYRIRAPFLFTLFTLWLTATLYIAHSLLYRMDVMHIRSHLLTTRASHLIDVKALLAGSRRMLSLYKDVDYFDDDFHS</sequence>
<accession>A0A2H6KIP3</accession>
<dbReference type="VEuPathDB" id="PiroplasmaDB:BOVATA_043440"/>
<name>A0A2H6KIP3_9APIC</name>
<feature type="coiled-coil region" evidence="1">
    <location>
        <begin position="304"/>
        <end position="331"/>
    </location>
</feature>
<protein>
    <recommendedName>
        <fullName evidence="5">Extracellular matrix-binding ebh</fullName>
    </recommendedName>
</protein>
<keyword evidence="1" id="KW-0175">Coiled coil</keyword>
<keyword evidence="2" id="KW-1133">Transmembrane helix</keyword>
<keyword evidence="2" id="KW-0472">Membrane</keyword>
<dbReference type="Proteomes" id="UP000236319">
    <property type="component" value="Unassembled WGS sequence"/>
</dbReference>
<dbReference type="EMBL" id="BDSA01000007">
    <property type="protein sequence ID" value="GBE62851.1"/>
    <property type="molecule type" value="Genomic_DNA"/>
</dbReference>
<evidence type="ECO:0000256" key="1">
    <source>
        <dbReference type="SAM" id="Coils"/>
    </source>
</evidence>
<organism evidence="3 4">
    <name type="scientific">Babesia ovata</name>
    <dbReference type="NCBI Taxonomy" id="189622"/>
    <lineage>
        <taxon>Eukaryota</taxon>
        <taxon>Sar</taxon>
        <taxon>Alveolata</taxon>
        <taxon>Apicomplexa</taxon>
        <taxon>Aconoidasida</taxon>
        <taxon>Piroplasmida</taxon>
        <taxon>Babesiidae</taxon>
        <taxon>Babesia</taxon>
    </lineage>
</organism>